<evidence type="ECO:0000259" key="2">
    <source>
        <dbReference type="SMART" id="SM00198"/>
    </source>
</evidence>
<dbReference type="Proteomes" id="UP001301769">
    <property type="component" value="Unassembled WGS sequence"/>
</dbReference>
<organism evidence="3 4">
    <name type="scientific">Rhypophila decipiens</name>
    <dbReference type="NCBI Taxonomy" id="261697"/>
    <lineage>
        <taxon>Eukaryota</taxon>
        <taxon>Fungi</taxon>
        <taxon>Dikarya</taxon>
        <taxon>Ascomycota</taxon>
        <taxon>Pezizomycotina</taxon>
        <taxon>Sordariomycetes</taxon>
        <taxon>Sordariomycetidae</taxon>
        <taxon>Sordariales</taxon>
        <taxon>Naviculisporaceae</taxon>
        <taxon>Rhypophila</taxon>
    </lineage>
</organism>
<dbReference type="EMBL" id="MU858052">
    <property type="protein sequence ID" value="KAK4218611.1"/>
    <property type="molecule type" value="Genomic_DNA"/>
</dbReference>
<dbReference type="InterPro" id="IPR035940">
    <property type="entry name" value="CAP_sf"/>
</dbReference>
<dbReference type="InterPro" id="IPR014044">
    <property type="entry name" value="CAP_dom"/>
</dbReference>
<name>A0AAN6YIC7_9PEZI</name>
<reference evidence="3" key="2">
    <citation type="submission" date="2023-05" db="EMBL/GenBank/DDBJ databases">
        <authorList>
            <consortium name="Lawrence Berkeley National Laboratory"/>
            <person name="Steindorff A."/>
            <person name="Hensen N."/>
            <person name="Bonometti L."/>
            <person name="Westerberg I."/>
            <person name="Brannstrom I.O."/>
            <person name="Guillou S."/>
            <person name="Cros-Aarteil S."/>
            <person name="Calhoun S."/>
            <person name="Haridas S."/>
            <person name="Kuo A."/>
            <person name="Mondo S."/>
            <person name="Pangilinan J."/>
            <person name="Riley R."/>
            <person name="Labutti K."/>
            <person name="Andreopoulos B."/>
            <person name="Lipzen A."/>
            <person name="Chen C."/>
            <person name="Yanf M."/>
            <person name="Daum C."/>
            <person name="Ng V."/>
            <person name="Clum A."/>
            <person name="Ohm R."/>
            <person name="Martin F."/>
            <person name="Silar P."/>
            <person name="Natvig D."/>
            <person name="Lalanne C."/>
            <person name="Gautier V."/>
            <person name="Ament-Velasquez S.L."/>
            <person name="Kruys A."/>
            <person name="Hutchinson M.I."/>
            <person name="Powell A.J."/>
            <person name="Barry K."/>
            <person name="Miller A.N."/>
            <person name="Grigoriev I.V."/>
            <person name="Debuchy R."/>
            <person name="Gladieux P."/>
            <person name="Thoren M.H."/>
            <person name="Johannesson H."/>
        </authorList>
    </citation>
    <scope>NUCLEOTIDE SEQUENCE</scope>
    <source>
        <strain evidence="3">PSN293</strain>
    </source>
</reference>
<keyword evidence="1" id="KW-0732">Signal</keyword>
<accession>A0AAN6YIC7</accession>
<feature type="signal peptide" evidence="1">
    <location>
        <begin position="1"/>
        <end position="20"/>
    </location>
</feature>
<keyword evidence="4" id="KW-1185">Reference proteome</keyword>
<reference evidence="3" key="1">
    <citation type="journal article" date="2023" name="Mol. Phylogenet. Evol.">
        <title>Genome-scale phylogeny and comparative genomics of the fungal order Sordariales.</title>
        <authorList>
            <person name="Hensen N."/>
            <person name="Bonometti L."/>
            <person name="Westerberg I."/>
            <person name="Brannstrom I.O."/>
            <person name="Guillou S."/>
            <person name="Cros-Aarteil S."/>
            <person name="Calhoun S."/>
            <person name="Haridas S."/>
            <person name="Kuo A."/>
            <person name="Mondo S."/>
            <person name="Pangilinan J."/>
            <person name="Riley R."/>
            <person name="LaButti K."/>
            <person name="Andreopoulos B."/>
            <person name="Lipzen A."/>
            <person name="Chen C."/>
            <person name="Yan M."/>
            <person name="Daum C."/>
            <person name="Ng V."/>
            <person name="Clum A."/>
            <person name="Steindorff A."/>
            <person name="Ohm R.A."/>
            <person name="Martin F."/>
            <person name="Silar P."/>
            <person name="Natvig D.O."/>
            <person name="Lalanne C."/>
            <person name="Gautier V."/>
            <person name="Ament-Velasquez S.L."/>
            <person name="Kruys A."/>
            <person name="Hutchinson M.I."/>
            <person name="Powell A.J."/>
            <person name="Barry K."/>
            <person name="Miller A.N."/>
            <person name="Grigoriev I.V."/>
            <person name="Debuchy R."/>
            <person name="Gladieux P."/>
            <person name="Hiltunen Thoren M."/>
            <person name="Johannesson H."/>
        </authorList>
    </citation>
    <scope>NUCLEOTIDE SEQUENCE</scope>
    <source>
        <strain evidence="3">PSN293</strain>
    </source>
</reference>
<dbReference type="PANTHER" id="PTHR10334">
    <property type="entry name" value="CYSTEINE-RICH SECRETORY PROTEIN-RELATED"/>
    <property type="match status" value="1"/>
</dbReference>
<comment type="caution">
    <text evidence="3">The sequence shown here is derived from an EMBL/GenBank/DDBJ whole genome shotgun (WGS) entry which is preliminary data.</text>
</comment>
<evidence type="ECO:0000313" key="3">
    <source>
        <dbReference type="EMBL" id="KAK4218611.1"/>
    </source>
</evidence>
<dbReference type="InterPro" id="IPR001283">
    <property type="entry name" value="CRISP-related"/>
</dbReference>
<feature type="domain" description="SCP" evidence="2">
    <location>
        <begin position="48"/>
        <end position="185"/>
    </location>
</feature>
<dbReference type="Gene3D" id="3.40.33.10">
    <property type="entry name" value="CAP"/>
    <property type="match status" value="1"/>
</dbReference>
<gene>
    <name evidence="3" type="ORF">QBC37DRAFT_383434</name>
</gene>
<protein>
    <submittedName>
        <fullName evidence="3">CAP domain-containing protein</fullName>
    </submittedName>
</protein>
<dbReference type="PRINTS" id="PR00837">
    <property type="entry name" value="V5TPXLIKE"/>
</dbReference>
<dbReference type="SUPFAM" id="SSF55797">
    <property type="entry name" value="PR-1-like"/>
    <property type="match status" value="1"/>
</dbReference>
<dbReference type="AlphaFoldDB" id="A0AAN6YIC7"/>
<sequence>MHLSRYILGALLGTSQSVAALHANPAPANLVLEDRAALPTSPSPTNTTFISWALTKANTIRTKYKAPALTWDAKLAAAALVKSNSCKVNHTGPYGENVYWTWFVPATYVPNFKTYTEKAFDAWVSTAEINAYKSGNLLGGGHFTQHVWKASKRIGCAWSTTRCTKNPNQDWYFTCEYDPRGNIIGYYPGNVTTTPVTARDVEEDVFELSPRDEEALAGWAIDGRSAL</sequence>
<evidence type="ECO:0000256" key="1">
    <source>
        <dbReference type="SAM" id="SignalP"/>
    </source>
</evidence>
<feature type="chain" id="PRO_5043031899" evidence="1">
    <location>
        <begin position="21"/>
        <end position="227"/>
    </location>
</feature>
<dbReference type="Pfam" id="PF00188">
    <property type="entry name" value="CAP"/>
    <property type="match status" value="1"/>
</dbReference>
<dbReference type="SMART" id="SM00198">
    <property type="entry name" value="SCP"/>
    <property type="match status" value="1"/>
</dbReference>
<proteinExistence type="predicted"/>
<evidence type="ECO:0000313" key="4">
    <source>
        <dbReference type="Proteomes" id="UP001301769"/>
    </source>
</evidence>